<gene>
    <name evidence="4" type="ORF">JOB18_029267</name>
</gene>
<dbReference type="GO" id="GO:0007283">
    <property type="term" value="P:spermatogenesis"/>
    <property type="evidence" value="ECO:0007669"/>
    <property type="project" value="TreeGrafter"/>
</dbReference>
<dbReference type="PANTHER" id="PTHR28575">
    <property type="entry name" value="MEIOSIS-SPECIFIC PROTEIN MEI4"/>
    <property type="match status" value="1"/>
</dbReference>
<dbReference type="PANTHER" id="PTHR28575:SF1">
    <property type="entry name" value="MEIOSIS-SPECIFIC PROTEIN MEI4"/>
    <property type="match status" value="1"/>
</dbReference>
<evidence type="ECO:0000256" key="3">
    <source>
        <dbReference type="SAM" id="MobiDB-lite"/>
    </source>
</evidence>
<dbReference type="InterPro" id="IPR025888">
    <property type="entry name" value="MEI4"/>
</dbReference>
<evidence type="ECO:0000313" key="5">
    <source>
        <dbReference type="Proteomes" id="UP000693946"/>
    </source>
</evidence>
<dbReference type="AlphaFoldDB" id="A0AAV6RW84"/>
<evidence type="ECO:0000313" key="4">
    <source>
        <dbReference type="EMBL" id="KAG7508933.1"/>
    </source>
</evidence>
<reference evidence="4 5" key="1">
    <citation type="journal article" date="2021" name="Sci. Rep.">
        <title>Chromosome anchoring in Senegalese sole (Solea senegalensis) reveals sex-associated markers and genome rearrangements in flatfish.</title>
        <authorList>
            <person name="Guerrero-Cozar I."/>
            <person name="Gomez-Garrido J."/>
            <person name="Berbel C."/>
            <person name="Martinez-Blanch J.F."/>
            <person name="Alioto T."/>
            <person name="Claros M.G."/>
            <person name="Gagnaire P.A."/>
            <person name="Manchado M."/>
        </authorList>
    </citation>
    <scope>NUCLEOTIDE SEQUENCE [LARGE SCALE GENOMIC DNA]</scope>
    <source>
        <strain evidence="4">Sse05_10M</strain>
    </source>
</reference>
<evidence type="ECO:0000256" key="1">
    <source>
        <dbReference type="ARBA" id="ARBA00023254"/>
    </source>
</evidence>
<protein>
    <submittedName>
        <fullName evidence="4">Meiosis-specific MEI4</fullName>
    </submittedName>
</protein>
<sequence>MTMTAEENDAAHLAGTRSQVSWFFTQVRVALAVAIIKTKPAGMSGRKHAEAVACKLKRQDERWRERAQELQQEVLRLRQELLITRVTSTAESNTEAAGDDDDNAVVDASLDGFASSNPPADCDYDSATPDLLLPDSQPAAPSSHQHHLLPPQEAALCPHVHFLHSLCSLHRVARTSRGLEALWFGPDGGAGSVLADSVCQLLESVVAACGAPPPLGPGDLVQQACAVAARALDVFCRHSLPSAEFRRRVEESLREMTTILLRGRQPGELQTAETLREHLVTLGNSNMSKSFLIGHILSQISAVADQLWQLLQGQQSGGLDTFPLDQYQNCCHLLWVAEQLLQTSSAGVDVASERTVFLRHLERRVFLLSDEFPLFSVYMWRVGRLLTSSET</sequence>
<keyword evidence="1" id="KW-0469">Meiosis</keyword>
<dbReference type="Pfam" id="PF13971">
    <property type="entry name" value="Mei4"/>
    <property type="match status" value="1"/>
</dbReference>
<dbReference type="GO" id="GO:0007129">
    <property type="term" value="P:homologous chromosome pairing at meiosis"/>
    <property type="evidence" value="ECO:0007669"/>
    <property type="project" value="TreeGrafter"/>
</dbReference>
<dbReference type="GO" id="GO:0048477">
    <property type="term" value="P:oogenesis"/>
    <property type="evidence" value="ECO:0007669"/>
    <property type="project" value="TreeGrafter"/>
</dbReference>
<keyword evidence="5" id="KW-1185">Reference proteome</keyword>
<accession>A0AAV6RW84</accession>
<dbReference type="GO" id="GO:0006310">
    <property type="term" value="P:DNA recombination"/>
    <property type="evidence" value="ECO:0007669"/>
    <property type="project" value="InterPro"/>
</dbReference>
<dbReference type="GO" id="GO:0042138">
    <property type="term" value="P:meiotic DNA double-strand break formation"/>
    <property type="evidence" value="ECO:0007669"/>
    <property type="project" value="InterPro"/>
</dbReference>
<dbReference type="GO" id="GO:0000800">
    <property type="term" value="C:lateral element"/>
    <property type="evidence" value="ECO:0007669"/>
    <property type="project" value="TreeGrafter"/>
</dbReference>
<organism evidence="4 5">
    <name type="scientific">Solea senegalensis</name>
    <name type="common">Senegalese sole</name>
    <dbReference type="NCBI Taxonomy" id="28829"/>
    <lineage>
        <taxon>Eukaryota</taxon>
        <taxon>Metazoa</taxon>
        <taxon>Chordata</taxon>
        <taxon>Craniata</taxon>
        <taxon>Vertebrata</taxon>
        <taxon>Euteleostomi</taxon>
        <taxon>Actinopterygii</taxon>
        <taxon>Neopterygii</taxon>
        <taxon>Teleostei</taxon>
        <taxon>Neoteleostei</taxon>
        <taxon>Acanthomorphata</taxon>
        <taxon>Carangaria</taxon>
        <taxon>Pleuronectiformes</taxon>
        <taxon>Pleuronectoidei</taxon>
        <taxon>Soleidae</taxon>
        <taxon>Solea</taxon>
    </lineage>
</organism>
<evidence type="ECO:0000256" key="2">
    <source>
        <dbReference type="ARBA" id="ARBA00093453"/>
    </source>
</evidence>
<name>A0AAV6RW84_SOLSE</name>
<feature type="region of interest" description="Disordered" evidence="3">
    <location>
        <begin position="124"/>
        <end position="147"/>
    </location>
</feature>
<comment type="caution">
    <text evidence="4">The sequence shown here is derived from an EMBL/GenBank/DDBJ whole genome shotgun (WGS) entry which is preliminary data.</text>
</comment>
<proteinExistence type="inferred from homology"/>
<dbReference type="EMBL" id="JAGKHQ010000009">
    <property type="protein sequence ID" value="KAG7508933.1"/>
    <property type="molecule type" value="Genomic_DNA"/>
</dbReference>
<dbReference type="Proteomes" id="UP000693946">
    <property type="component" value="Linkage Group LG17"/>
</dbReference>
<comment type="similarity">
    <text evidence="2">Belongs to the MEI4L family.</text>
</comment>